<dbReference type="EMBL" id="JAIWYP010000003">
    <property type="protein sequence ID" value="KAH3852733.1"/>
    <property type="molecule type" value="Genomic_DNA"/>
</dbReference>
<gene>
    <name evidence="1" type="ORF">DPMN_095250</name>
</gene>
<dbReference type="Proteomes" id="UP000828390">
    <property type="component" value="Unassembled WGS sequence"/>
</dbReference>
<reference evidence="1" key="2">
    <citation type="submission" date="2020-11" db="EMBL/GenBank/DDBJ databases">
        <authorList>
            <person name="McCartney M.A."/>
            <person name="Auch B."/>
            <person name="Kono T."/>
            <person name="Mallez S."/>
            <person name="Becker A."/>
            <person name="Gohl D.M."/>
            <person name="Silverstein K.A.T."/>
            <person name="Koren S."/>
            <person name="Bechman K.B."/>
            <person name="Herman A."/>
            <person name="Abrahante J.E."/>
            <person name="Garbe J."/>
        </authorList>
    </citation>
    <scope>NUCLEOTIDE SEQUENCE</scope>
    <source>
        <strain evidence="1">Duluth1</strain>
        <tissue evidence="1">Whole animal</tissue>
    </source>
</reference>
<proteinExistence type="predicted"/>
<organism evidence="1 2">
    <name type="scientific">Dreissena polymorpha</name>
    <name type="common">Zebra mussel</name>
    <name type="synonym">Mytilus polymorpha</name>
    <dbReference type="NCBI Taxonomy" id="45954"/>
    <lineage>
        <taxon>Eukaryota</taxon>
        <taxon>Metazoa</taxon>
        <taxon>Spiralia</taxon>
        <taxon>Lophotrochozoa</taxon>
        <taxon>Mollusca</taxon>
        <taxon>Bivalvia</taxon>
        <taxon>Autobranchia</taxon>
        <taxon>Heteroconchia</taxon>
        <taxon>Euheterodonta</taxon>
        <taxon>Imparidentia</taxon>
        <taxon>Neoheterodontei</taxon>
        <taxon>Myida</taxon>
        <taxon>Dreissenoidea</taxon>
        <taxon>Dreissenidae</taxon>
        <taxon>Dreissena</taxon>
    </lineage>
</organism>
<evidence type="ECO:0000313" key="1">
    <source>
        <dbReference type="EMBL" id="KAH3852733.1"/>
    </source>
</evidence>
<comment type="caution">
    <text evidence="1">The sequence shown here is derived from an EMBL/GenBank/DDBJ whole genome shotgun (WGS) entry which is preliminary data.</text>
</comment>
<accession>A0A9D4R3D6</accession>
<dbReference type="AlphaFoldDB" id="A0A9D4R3D6"/>
<reference evidence="1" key="1">
    <citation type="journal article" date="2019" name="bioRxiv">
        <title>The Genome of the Zebra Mussel, Dreissena polymorpha: A Resource for Invasive Species Research.</title>
        <authorList>
            <person name="McCartney M.A."/>
            <person name="Auch B."/>
            <person name="Kono T."/>
            <person name="Mallez S."/>
            <person name="Zhang Y."/>
            <person name="Obille A."/>
            <person name="Becker A."/>
            <person name="Abrahante J.E."/>
            <person name="Garbe J."/>
            <person name="Badalamenti J.P."/>
            <person name="Herman A."/>
            <person name="Mangelson H."/>
            <person name="Liachko I."/>
            <person name="Sullivan S."/>
            <person name="Sone E.D."/>
            <person name="Koren S."/>
            <person name="Silverstein K.A.T."/>
            <person name="Beckman K.B."/>
            <person name="Gohl D.M."/>
        </authorList>
    </citation>
    <scope>NUCLEOTIDE SEQUENCE</scope>
    <source>
        <strain evidence="1">Duluth1</strain>
        <tissue evidence="1">Whole animal</tissue>
    </source>
</reference>
<name>A0A9D4R3D6_DREPO</name>
<keyword evidence="2" id="KW-1185">Reference proteome</keyword>
<sequence>MSPWCNGFGVRLAIGLIPLLERSLDLLNRHQLHQTNKIAIRENGMAKEEAASIQIERVHRSPWSPTLGKTRRLLQNLLSSKTEKMLGRDGRNWKVQVIAFLHNSLRASCKKTAIGAKNEGGEEAG</sequence>
<evidence type="ECO:0000313" key="2">
    <source>
        <dbReference type="Proteomes" id="UP000828390"/>
    </source>
</evidence>
<protein>
    <submittedName>
        <fullName evidence="1">Uncharacterized protein</fullName>
    </submittedName>
</protein>